<feature type="transmembrane region" description="Helical" evidence="7">
    <location>
        <begin position="146"/>
        <end position="166"/>
    </location>
</feature>
<dbReference type="EMBL" id="CAKKNF020000006">
    <property type="protein sequence ID" value="CAH0746907.1"/>
    <property type="molecule type" value="Genomic_DNA"/>
</dbReference>
<evidence type="ECO:0000256" key="1">
    <source>
        <dbReference type="ARBA" id="ARBA00004141"/>
    </source>
</evidence>
<gene>
    <name evidence="10" type="ORF">BEMITA_LOCUS61</name>
</gene>
<dbReference type="PANTHER" id="PTHR12246">
    <property type="entry name" value="PALMITOYLTRANSFERASE ZDHHC16"/>
    <property type="match status" value="1"/>
</dbReference>
<evidence type="ECO:0000256" key="7">
    <source>
        <dbReference type="RuleBase" id="RU079119"/>
    </source>
</evidence>
<evidence type="ECO:0000313" key="11">
    <source>
        <dbReference type="Proteomes" id="UP001152759"/>
    </source>
</evidence>
<dbReference type="InterPro" id="IPR001594">
    <property type="entry name" value="Palmitoyltrfase_DHHC"/>
</dbReference>
<keyword evidence="6 7" id="KW-0012">Acyltransferase</keyword>
<accession>A0AAI8UUN7</accession>
<feature type="transmembrane region" description="Helical" evidence="7">
    <location>
        <begin position="182"/>
        <end position="205"/>
    </location>
</feature>
<organism evidence="10 11">
    <name type="scientific">Bemisia tabaci</name>
    <name type="common">Sweetpotato whitefly</name>
    <name type="synonym">Aleurodes tabaci</name>
    <dbReference type="NCBI Taxonomy" id="7038"/>
    <lineage>
        <taxon>Eukaryota</taxon>
        <taxon>Metazoa</taxon>
        <taxon>Ecdysozoa</taxon>
        <taxon>Arthropoda</taxon>
        <taxon>Hexapoda</taxon>
        <taxon>Insecta</taxon>
        <taxon>Pterygota</taxon>
        <taxon>Neoptera</taxon>
        <taxon>Paraneoptera</taxon>
        <taxon>Hemiptera</taxon>
        <taxon>Sternorrhyncha</taxon>
        <taxon>Aleyrodoidea</taxon>
        <taxon>Aleyrodidae</taxon>
        <taxon>Aleyrodinae</taxon>
        <taxon>Bemisia</taxon>
    </lineage>
</organism>
<protein>
    <recommendedName>
        <fullName evidence="7">Palmitoyltransferase</fullName>
        <ecNumber evidence="7">2.3.1.225</ecNumber>
    </recommendedName>
</protein>
<dbReference type="GO" id="GO:0016020">
    <property type="term" value="C:membrane"/>
    <property type="evidence" value="ECO:0007669"/>
    <property type="project" value="UniProtKB-SubCell"/>
</dbReference>
<keyword evidence="5 7" id="KW-0472">Membrane</keyword>
<dbReference type="KEGG" id="btab:109041955"/>
<proteinExistence type="inferred from homology"/>
<comment type="similarity">
    <text evidence="7">Belongs to the DHHC palmitoyltransferase family.</text>
</comment>
<feature type="region of interest" description="Disordered" evidence="8">
    <location>
        <begin position="251"/>
        <end position="274"/>
    </location>
</feature>
<comment type="caution">
    <text evidence="10">The sequence shown here is derived from an EMBL/GenBank/DDBJ whole genome shotgun (WGS) entry which is preliminary data.</text>
</comment>
<comment type="subcellular location">
    <subcellularLocation>
        <location evidence="1">Membrane</location>
        <topology evidence="1">Multi-pass membrane protein</topology>
    </subcellularLocation>
</comment>
<feature type="compositionally biased region" description="Low complexity" evidence="8">
    <location>
        <begin position="251"/>
        <end position="266"/>
    </location>
</feature>
<keyword evidence="3 7" id="KW-0812">Transmembrane</keyword>
<name>A0AAI8UUN7_BEMTA</name>
<evidence type="ECO:0000256" key="2">
    <source>
        <dbReference type="ARBA" id="ARBA00022679"/>
    </source>
</evidence>
<keyword evidence="11" id="KW-1185">Reference proteome</keyword>
<feature type="transmembrane region" description="Helical" evidence="7">
    <location>
        <begin position="41"/>
        <end position="60"/>
    </location>
</feature>
<comment type="domain">
    <text evidence="7">The DHHC domain is required for palmitoyltransferase activity.</text>
</comment>
<evidence type="ECO:0000256" key="4">
    <source>
        <dbReference type="ARBA" id="ARBA00022989"/>
    </source>
</evidence>
<feature type="domain" description="Palmitoyltransferase DHHC" evidence="9">
    <location>
        <begin position="95"/>
        <end position="222"/>
    </location>
</feature>
<evidence type="ECO:0000259" key="9">
    <source>
        <dbReference type="Pfam" id="PF01529"/>
    </source>
</evidence>
<comment type="catalytic activity">
    <reaction evidence="7">
        <text>L-cysteinyl-[protein] + hexadecanoyl-CoA = S-hexadecanoyl-L-cysteinyl-[protein] + CoA</text>
        <dbReference type="Rhea" id="RHEA:36683"/>
        <dbReference type="Rhea" id="RHEA-COMP:10131"/>
        <dbReference type="Rhea" id="RHEA-COMP:11032"/>
        <dbReference type="ChEBI" id="CHEBI:29950"/>
        <dbReference type="ChEBI" id="CHEBI:57287"/>
        <dbReference type="ChEBI" id="CHEBI:57379"/>
        <dbReference type="ChEBI" id="CHEBI:74151"/>
        <dbReference type="EC" id="2.3.1.225"/>
    </reaction>
</comment>
<evidence type="ECO:0000256" key="6">
    <source>
        <dbReference type="ARBA" id="ARBA00023315"/>
    </source>
</evidence>
<dbReference type="InterPro" id="IPR039859">
    <property type="entry name" value="PFA4/ZDH16/20/ERF2-like"/>
</dbReference>
<keyword evidence="4 7" id="KW-1133">Transmembrane helix</keyword>
<evidence type="ECO:0000256" key="8">
    <source>
        <dbReference type="SAM" id="MobiDB-lite"/>
    </source>
</evidence>
<feature type="transmembrane region" description="Helical" evidence="7">
    <location>
        <begin position="9"/>
        <end position="29"/>
    </location>
</feature>
<reference evidence="10" key="1">
    <citation type="submission" date="2021-12" db="EMBL/GenBank/DDBJ databases">
        <authorList>
            <person name="King R."/>
        </authorList>
    </citation>
    <scope>NUCLEOTIDE SEQUENCE</scope>
</reference>
<keyword evidence="2 7" id="KW-0808">Transferase</keyword>
<dbReference type="EC" id="2.3.1.225" evidence="7"/>
<dbReference type="PROSITE" id="PS50216">
    <property type="entry name" value="DHHC"/>
    <property type="match status" value="1"/>
</dbReference>
<dbReference type="Pfam" id="PF01529">
    <property type="entry name" value="DHHC"/>
    <property type="match status" value="1"/>
</dbReference>
<dbReference type="Proteomes" id="UP001152759">
    <property type="component" value="Unassembled WGS sequence"/>
</dbReference>
<evidence type="ECO:0000256" key="5">
    <source>
        <dbReference type="ARBA" id="ARBA00023136"/>
    </source>
</evidence>
<evidence type="ECO:0000256" key="3">
    <source>
        <dbReference type="ARBA" id="ARBA00022692"/>
    </source>
</evidence>
<dbReference type="GO" id="GO:0019706">
    <property type="term" value="F:protein-cysteine S-palmitoyltransferase activity"/>
    <property type="evidence" value="ECO:0007669"/>
    <property type="project" value="UniProtKB-EC"/>
</dbReference>
<sequence>MTVFVNDPCGIICITFTYAALLYADYVIIKWVVMQTMIDSLWAPVHVVLFNTLIFLLSFAHLKATCSDPGVVPLPQTKIDFSDMHSGTEGLLQKENWTVCTRCETYRPPRAHHCRICKRCIRHMDHHCPWINNCVGERNQQYFVQFLMYVGVLSLYAIVLVAFSWIKECTYCSEEISIKQTRILHCVILVMESTLFGIFVTAILYDQLEAIAKNQTTIEQLQSGSSSSYSMRRMCFSQLCRFPFEYSPLSNSSSSSSLHSLRNSTNKSLSSDIV</sequence>
<evidence type="ECO:0000313" key="10">
    <source>
        <dbReference type="EMBL" id="CAH0746907.1"/>
    </source>
</evidence>
<dbReference type="AlphaFoldDB" id="A0AAI8UUN7"/>